<keyword evidence="2" id="KW-1185">Reference proteome</keyword>
<dbReference type="PANTHER" id="PTHR41368">
    <property type="entry name" value="PROTEIN YGHO"/>
    <property type="match status" value="1"/>
</dbReference>
<sequence>MAYRFKKIESKKEIDLFHQFPFSIYKGYPNWIPPLRFEVENVFNPEKNSFFDGGKCERFLIYNGEEVVARFALMNHPVKDAALTPKMGGLGFVEMIEDQSVAEAMIDFAREWHKEHGYSAFRGPVNFGQNMNYWGLLVENFDEPPIYGMFYHPPYYQTLLENTGAEKLDNHWSYKRDFSEPLPERMVRITDRIESRSDVTTRPIDMKNLEEDAESIRTIYNQAWRHQDISEREDEFTELTREATQKMVQDLKKIMIPESIQIAFVNGEPASFAVSIPDLNEISAETGGKINWWHIPKLMLFKRRVKHLRTMVFGTLPKYRKLGLEALVFIRGIQMTYEAAPTLEYLEGGWVSEKNWLMQRSLEALGCVHHKTHRTYRWDIED</sequence>
<dbReference type="OrthoDB" id="9806005at2"/>
<dbReference type="PANTHER" id="PTHR41368:SF1">
    <property type="entry name" value="PROTEIN YGHO"/>
    <property type="match status" value="1"/>
</dbReference>
<organism evidence="1 2">
    <name type="scientific">Rhodohalobacter barkolensis</name>
    <dbReference type="NCBI Taxonomy" id="2053187"/>
    <lineage>
        <taxon>Bacteria</taxon>
        <taxon>Pseudomonadati</taxon>
        <taxon>Balneolota</taxon>
        <taxon>Balneolia</taxon>
        <taxon>Balneolales</taxon>
        <taxon>Balneolaceae</taxon>
        <taxon>Rhodohalobacter</taxon>
    </lineage>
</organism>
<evidence type="ECO:0000313" key="2">
    <source>
        <dbReference type="Proteomes" id="UP000233398"/>
    </source>
</evidence>
<protein>
    <recommendedName>
        <fullName evidence="3">N-acetyltransferase</fullName>
    </recommendedName>
</protein>
<accession>A0A2N0VLW2</accession>
<dbReference type="SUPFAM" id="SSF55729">
    <property type="entry name" value="Acyl-CoA N-acyltransferases (Nat)"/>
    <property type="match status" value="1"/>
</dbReference>
<reference evidence="1 2" key="1">
    <citation type="submission" date="2017-11" db="EMBL/GenBank/DDBJ databases">
        <title>Rhodohalobacter 15182 sp. nov., isolated from a salt lake.</title>
        <authorList>
            <person name="Han S."/>
        </authorList>
    </citation>
    <scope>NUCLEOTIDE SEQUENCE [LARGE SCALE GENOMIC DNA]</scope>
    <source>
        <strain evidence="1 2">15182</strain>
    </source>
</reference>
<evidence type="ECO:0000313" key="1">
    <source>
        <dbReference type="EMBL" id="PKD45186.1"/>
    </source>
</evidence>
<dbReference type="Proteomes" id="UP000233398">
    <property type="component" value="Unassembled WGS sequence"/>
</dbReference>
<dbReference type="InterPro" id="IPR039968">
    <property type="entry name" value="BcerS-like"/>
</dbReference>
<gene>
    <name evidence="1" type="ORF">CWD77_06985</name>
</gene>
<proteinExistence type="predicted"/>
<dbReference type="AlphaFoldDB" id="A0A2N0VLW2"/>
<dbReference type="InterPro" id="IPR016181">
    <property type="entry name" value="Acyl_CoA_acyltransferase"/>
</dbReference>
<comment type="caution">
    <text evidence="1">The sequence shown here is derived from an EMBL/GenBank/DDBJ whole genome shotgun (WGS) entry which is preliminary data.</text>
</comment>
<name>A0A2N0VLW2_9BACT</name>
<dbReference type="EMBL" id="PISP01000001">
    <property type="protein sequence ID" value="PKD45186.1"/>
    <property type="molecule type" value="Genomic_DNA"/>
</dbReference>
<dbReference type="Gene3D" id="3.40.630.30">
    <property type="match status" value="1"/>
</dbReference>
<dbReference type="RefSeq" id="WP_101072746.1">
    <property type="nucleotide sequence ID" value="NZ_PISP01000001.1"/>
</dbReference>
<evidence type="ECO:0008006" key="3">
    <source>
        <dbReference type="Google" id="ProtNLM"/>
    </source>
</evidence>